<name>A0ABD1S0X3_9LAMI</name>
<evidence type="ECO:0000313" key="4">
    <source>
        <dbReference type="Proteomes" id="UP001604277"/>
    </source>
</evidence>
<dbReference type="SUPFAM" id="SSF47040">
    <property type="entry name" value="Kix domain of CBP (creb binding protein)"/>
    <property type="match status" value="1"/>
</dbReference>
<evidence type="ECO:0000313" key="3">
    <source>
        <dbReference type="EMBL" id="KAL2493598.1"/>
    </source>
</evidence>
<dbReference type="Proteomes" id="UP001604277">
    <property type="component" value="Unassembled WGS sequence"/>
</dbReference>
<proteinExistence type="predicted"/>
<reference evidence="4" key="1">
    <citation type="submission" date="2024-07" db="EMBL/GenBank/DDBJ databases">
        <title>Two chromosome-level genome assemblies of Korean endemic species Abeliophyllum distichum and Forsythia ovata (Oleaceae).</title>
        <authorList>
            <person name="Jang H."/>
        </authorList>
    </citation>
    <scope>NUCLEOTIDE SEQUENCE [LARGE SCALE GENOMIC DNA]</scope>
</reference>
<dbReference type="EMBL" id="JBFOLJ010000011">
    <property type="protein sequence ID" value="KAL2493598.1"/>
    <property type="molecule type" value="Genomic_DNA"/>
</dbReference>
<feature type="compositionally biased region" description="Polar residues" evidence="2">
    <location>
        <begin position="25"/>
        <end position="41"/>
    </location>
</feature>
<accession>A0ABD1S0X3</accession>
<organism evidence="3 4">
    <name type="scientific">Forsythia ovata</name>
    <dbReference type="NCBI Taxonomy" id="205694"/>
    <lineage>
        <taxon>Eukaryota</taxon>
        <taxon>Viridiplantae</taxon>
        <taxon>Streptophyta</taxon>
        <taxon>Embryophyta</taxon>
        <taxon>Tracheophyta</taxon>
        <taxon>Spermatophyta</taxon>
        <taxon>Magnoliopsida</taxon>
        <taxon>eudicotyledons</taxon>
        <taxon>Gunneridae</taxon>
        <taxon>Pentapetalae</taxon>
        <taxon>asterids</taxon>
        <taxon>lamiids</taxon>
        <taxon>Lamiales</taxon>
        <taxon>Oleaceae</taxon>
        <taxon>Forsythieae</taxon>
        <taxon>Forsythia</taxon>
    </lineage>
</organism>
<sequence>MNLQAHPSGQISEQALNQAGTFLTGIPQQNNALPSQMQNPSMHRGVQNMDPEYMKARRFMTEKIIEFLMQRRQPSHEVPSKKIWDLARRLEEGIFKSALSKEEYQNLATLESRLQFLIKRSIPK</sequence>
<protein>
    <submittedName>
        <fullName evidence="3">Histone acetyltransferase HAC12</fullName>
    </submittedName>
</protein>
<evidence type="ECO:0000256" key="2">
    <source>
        <dbReference type="SAM" id="MobiDB-lite"/>
    </source>
</evidence>
<keyword evidence="1" id="KW-0539">Nucleus</keyword>
<dbReference type="InterPro" id="IPR036529">
    <property type="entry name" value="KIX_dom_sf"/>
</dbReference>
<keyword evidence="4" id="KW-1185">Reference proteome</keyword>
<comment type="caution">
    <text evidence="3">The sequence shown here is derived from an EMBL/GenBank/DDBJ whole genome shotgun (WGS) entry which is preliminary data.</text>
</comment>
<dbReference type="AlphaFoldDB" id="A0ABD1S0X3"/>
<feature type="region of interest" description="Disordered" evidence="2">
    <location>
        <begin position="25"/>
        <end position="47"/>
    </location>
</feature>
<dbReference type="Gene3D" id="1.10.246.20">
    <property type="entry name" value="Coactivator CBP, KIX domain"/>
    <property type="match status" value="1"/>
</dbReference>
<evidence type="ECO:0000256" key="1">
    <source>
        <dbReference type="ARBA" id="ARBA00023242"/>
    </source>
</evidence>
<gene>
    <name evidence="3" type="ORF">Fot_37355</name>
</gene>